<keyword evidence="8" id="KW-0520">NAD</keyword>
<dbReference type="InterPro" id="IPR020084">
    <property type="entry name" value="NUDIX_hydrolase_CS"/>
</dbReference>
<comment type="cofactor">
    <cofactor evidence="2">
        <name>Zn(2+)</name>
        <dbReference type="ChEBI" id="CHEBI:29105"/>
    </cofactor>
</comment>
<evidence type="ECO:0000313" key="12">
    <source>
        <dbReference type="Proteomes" id="UP000025171"/>
    </source>
</evidence>
<dbReference type="Proteomes" id="UP000025171">
    <property type="component" value="Unassembled WGS sequence"/>
</dbReference>
<sequence length="307" mass="33398">MLMTNSNDMPLAAKPLDRAAHRRTDEAWLEQAVQDDTVLIFFMRAGEPLVEKGRGLVWMGPEALKVSPGSPRIFLGEDKTGAPVFALNLPEKFDLDGSLIAGVGEFGEFRSSVAALGEMEANLVATARSLFLWHASHGYCAKCGGRVGVVDAGWKSQCTQCGAEHFPRTDPVAIMLAVKDGKCLVGRQAMWPAGFMSCLAGFCEPGESIEQAAARELFEEAGIKCDPASAEYVACQPWPFPSSLMVGLILEAQNEDISLDDKELDEARWITRAEAREILSGTHPEIFCPPPVAIAHHILKTWALRDD</sequence>
<evidence type="ECO:0000313" key="11">
    <source>
        <dbReference type="EMBL" id="KCZ92912.1"/>
    </source>
</evidence>
<dbReference type="Gene3D" id="3.90.79.20">
    <property type="match status" value="1"/>
</dbReference>
<keyword evidence="7" id="KW-0460">Magnesium</keyword>
<keyword evidence="12" id="KW-1185">Reference proteome</keyword>
<dbReference type="GO" id="GO:0006742">
    <property type="term" value="P:NADP+ catabolic process"/>
    <property type="evidence" value="ECO:0007669"/>
    <property type="project" value="TreeGrafter"/>
</dbReference>
<keyword evidence="6 11" id="KW-0378">Hydrolase</keyword>
<accession>A0A059FQM2</accession>
<dbReference type="PANTHER" id="PTHR42904:SF6">
    <property type="entry name" value="NAD-CAPPED RNA HYDROLASE NUDT12"/>
    <property type="match status" value="1"/>
</dbReference>
<dbReference type="Gene3D" id="3.90.79.10">
    <property type="entry name" value="Nucleoside Triphosphate Pyrophosphohydrolase"/>
    <property type="match status" value="1"/>
</dbReference>
<dbReference type="PANTHER" id="PTHR42904">
    <property type="entry name" value="NUDIX HYDROLASE, NUDC SUBFAMILY"/>
    <property type="match status" value="1"/>
</dbReference>
<dbReference type="CDD" id="cd03429">
    <property type="entry name" value="NUDIX_NADH_pyrophosphatase_Nudt13"/>
    <property type="match status" value="1"/>
</dbReference>
<comment type="cofactor">
    <cofactor evidence="1">
        <name>Mg(2+)</name>
        <dbReference type="ChEBI" id="CHEBI:18420"/>
    </cofactor>
</comment>
<feature type="domain" description="Nudix hydrolase" evidence="10">
    <location>
        <begin position="167"/>
        <end position="295"/>
    </location>
</feature>
<dbReference type="InterPro" id="IPR049734">
    <property type="entry name" value="NudC-like_C"/>
</dbReference>
<dbReference type="GO" id="GO:0019677">
    <property type="term" value="P:NAD+ catabolic process"/>
    <property type="evidence" value="ECO:0007669"/>
    <property type="project" value="TreeGrafter"/>
</dbReference>
<evidence type="ECO:0000256" key="4">
    <source>
        <dbReference type="ARBA" id="ARBA00012381"/>
    </source>
</evidence>
<gene>
    <name evidence="11" type="ORF">HJO_08152</name>
</gene>
<keyword evidence="5" id="KW-0479">Metal-binding</keyword>
<dbReference type="GO" id="GO:0005829">
    <property type="term" value="C:cytosol"/>
    <property type="evidence" value="ECO:0007669"/>
    <property type="project" value="TreeGrafter"/>
</dbReference>
<dbReference type="Pfam" id="PF00293">
    <property type="entry name" value="NUDIX"/>
    <property type="match status" value="1"/>
</dbReference>
<evidence type="ECO:0000256" key="1">
    <source>
        <dbReference type="ARBA" id="ARBA00001946"/>
    </source>
</evidence>
<dbReference type="PATRIC" id="fig|1280950.3.peg.1636"/>
<evidence type="ECO:0000256" key="2">
    <source>
        <dbReference type="ARBA" id="ARBA00001947"/>
    </source>
</evidence>
<comment type="similarity">
    <text evidence="3">Belongs to the Nudix hydrolase family. NudC subfamily.</text>
</comment>
<evidence type="ECO:0000256" key="9">
    <source>
        <dbReference type="ARBA" id="ARBA00023679"/>
    </source>
</evidence>
<dbReference type="NCBIfam" id="NF001299">
    <property type="entry name" value="PRK00241.1"/>
    <property type="match status" value="1"/>
</dbReference>
<dbReference type="InterPro" id="IPR050241">
    <property type="entry name" value="NAD-cap_RNA_hydrolase_NudC"/>
</dbReference>
<evidence type="ECO:0000256" key="8">
    <source>
        <dbReference type="ARBA" id="ARBA00023027"/>
    </source>
</evidence>
<dbReference type="EMBL" id="ARYK01000003">
    <property type="protein sequence ID" value="KCZ92912.1"/>
    <property type="molecule type" value="Genomic_DNA"/>
</dbReference>
<comment type="caution">
    <text evidence="11">The sequence shown here is derived from an EMBL/GenBank/DDBJ whole genome shotgun (WGS) entry which is preliminary data.</text>
</comment>
<dbReference type="AlphaFoldDB" id="A0A059FQM2"/>
<dbReference type="STRING" id="1280950.HJO_08152"/>
<dbReference type="InterPro" id="IPR015376">
    <property type="entry name" value="Znr_NADH_PPase"/>
</dbReference>
<proteinExistence type="inferred from homology"/>
<dbReference type="EC" id="3.6.1.22" evidence="4"/>
<reference evidence="11 12" key="1">
    <citation type="journal article" date="2014" name="Antonie Van Leeuwenhoek">
        <title>Hyphomonas beringensis sp. nov. and Hyphomonas chukchiensis sp. nov., isolated from surface seawater of the Bering Sea and Chukchi Sea.</title>
        <authorList>
            <person name="Li C."/>
            <person name="Lai Q."/>
            <person name="Li G."/>
            <person name="Dong C."/>
            <person name="Wang J."/>
            <person name="Liao Y."/>
            <person name="Shao Z."/>
        </authorList>
    </citation>
    <scope>NUCLEOTIDE SEQUENCE [LARGE SCALE GENOMIC DNA]</scope>
    <source>
        <strain evidence="11 12">MHS-2</strain>
    </source>
</reference>
<evidence type="ECO:0000256" key="6">
    <source>
        <dbReference type="ARBA" id="ARBA00022801"/>
    </source>
</evidence>
<evidence type="ECO:0000259" key="10">
    <source>
        <dbReference type="PROSITE" id="PS51462"/>
    </source>
</evidence>
<evidence type="ECO:0000256" key="7">
    <source>
        <dbReference type="ARBA" id="ARBA00022842"/>
    </source>
</evidence>
<dbReference type="InterPro" id="IPR015375">
    <property type="entry name" value="NADH_PPase-like_N"/>
</dbReference>
<dbReference type="InterPro" id="IPR015797">
    <property type="entry name" value="NUDIX_hydrolase-like_dom_sf"/>
</dbReference>
<dbReference type="GO" id="GO:0046872">
    <property type="term" value="F:metal ion binding"/>
    <property type="evidence" value="ECO:0007669"/>
    <property type="project" value="UniProtKB-KW"/>
</dbReference>
<dbReference type="PROSITE" id="PS51462">
    <property type="entry name" value="NUDIX"/>
    <property type="match status" value="1"/>
</dbReference>
<dbReference type="InterPro" id="IPR000086">
    <property type="entry name" value="NUDIX_hydrolase_dom"/>
</dbReference>
<dbReference type="Pfam" id="PF09297">
    <property type="entry name" value="Zn_ribbon_NUD"/>
    <property type="match status" value="1"/>
</dbReference>
<comment type="catalytic activity">
    <reaction evidence="9">
        <text>a 5'-end NAD(+)-phospho-ribonucleoside in mRNA + H2O = a 5'-end phospho-adenosine-phospho-ribonucleoside in mRNA + beta-nicotinamide D-ribonucleotide + 2 H(+)</text>
        <dbReference type="Rhea" id="RHEA:60876"/>
        <dbReference type="Rhea" id="RHEA-COMP:15698"/>
        <dbReference type="Rhea" id="RHEA-COMP:15719"/>
        <dbReference type="ChEBI" id="CHEBI:14649"/>
        <dbReference type="ChEBI" id="CHEBI:15377"/>
        <dbReference type="ChEBI" id="CHEBI:15378"/>
        <dbReference type="ChEBI" id="CHEBI:144029"/>
        <dbReference type="ChEBI" id="CHEBI:144051"/>
    </reaction>
    <physiologicalReaction direction="left-to-right" evidence="9">
        <dbReference type="Rhea" id="RHEA:60877"/>
    </physiologicalReaction>
</comment>
<protein>
    <recommendedName>
        <fullName evidence="4">NAD(+) diphosphatase</fullName>
        <ecNumber evidence="4">3.6.1.22</ecNumber>
    </recommendedName>
</protein>
<dbReference type="PROSITE" id="PS00893">
    <property type="entry name" value="NUDIX_BOX"/>
    <property type="match status" value="1"/>
</dbReference>
<dbReference type="Pfam" id="PF09296">
    <property type="entry name" value="NUDIX-like"/>
    <property type="match status" value="1"/>
</dbReference>
<dbReference type="eggNOG" id="COG2816">
    <property type="taxonomic scope" value="Bacteria"/>
</dbReference>
<evidence type="ECO:0000256" key="3">
    <source>
        <dbReference type="ARBA" id="ARBA00009595"/>
    </source>
</evidence>
<evidence type="ECO:0000256" key="5">
    <source>
        <dbReference type="ARBA" id="ARBA00022723"/>
    </source>
</evidence>
<dbReference type="GO" id="GO:0035529">
    <property type="term" value="F:NADH pyrophosphatase activity"/>
    <property type="evidence" value="ECO:0007669"/>
    <property type="project" value="TreeGrafter"/>
</dbReference>
<name>A0A059FQM2_9PROT</name>
<organism evidence="11 12">
    <name type="scientific">Hyphomonas johnsonii MHS-2</name>
    <dbReference type="NCBI Taxonomy" id="1280950"/>
    <lineage>
        <taxon>Bacteria</taxon>
        <taxon>Pseudomonadati</taxon>
        <taxon>Pseudomonadota</taxon>
        <taxon>Alphaproteobacteria</taxon>
        <taxon>Hyphomonadales</taxon>
        <taxon>Hyphomonadaceae</taxon>
        <taxon>Hyphomonas</taxon>
    </lineage>
</organism>
<dbReference type="SUPFAM" id="SSF55811">
    <property type="entry name" value="Nudix"/>
    <property type="match status" value="1"/>
</dbReference>